<evidence type="ECO:0000313" key="2">
    <source>
        <dbReference type="EMBL" id="AHG91529.1"/>
    </source>
</evidence>
<dbReference type="Proteomes" id="UP000019151">
    <property type="component" value="Chromosome"/>
</dbReference>
<dbReference type="HOGENOM" id="CLU_628155_0_0_0"/>
<reference evidence="2 3" key="1">
    <citation type="journal article" date="2014" name="Genome Announc.">
        <title>Genome Sequence and Methylome of Soil Bacterium Gemmatirosa kalamazoonensis KBS708T, a Member of the Rarely Cultivated Gemmatimonadetes Phylum.</title>
        <authorList>
            <person name="Debruyn J.M."/>
            <person name="Radosevich M."/>
            <person name="Wommack K.E."/>
            <person name="Polson S.W."/>
            <person name="Hauser L.J."/>
            <person name="Fawaz M.N."/>
            <person name="Korlach J."/>
            <person name="Tsai Y.C."/>
        </authorList>
    </citation>
    <scope>NUCLEOTIDE SEQUENCE [LARGE SCALE GENOMIC DNA]</scope>
    <source>
        <strain evidence="2 3">KBS708</strain>
    </source>
</reference>
<dbReference type="InParanoid" id="W0RKA3"/>
<feature type="compositionally biased region" description="Basic residues" evidence="1">
    <location>
        <begin position="420"/>
        <end position="430"/>
    </location>
</feature>
<feature type="compositionally biased region" description="Basic and acidic residues" evidence="1">
    <location>
        <begin position="38"/>
        <end position="78"/>
    </location>
</feature>
<organism evidence="2 3">
    <name type="scientific">Gemmatirosa kalamazoonensis</name>
    <dbReference type="NCBI Taxonomy" id="861299"/>
    <lineage>
        <taxon>Bacteria</taxon>
        <taxon>Pseudomonadati</taxon>
        <taxon>Gemmatimonadota</taxon>
        <taxon>Gemmatimonadia</taxon>
        <taxon>Gemmatimonadales</taxon>
        <taxon>Gemmatimonadaceae</taxon>
        <taxon>Gemmatirosa</taxon>
    </lineage>
</organism>
<dbReference type="AlphaFoldDB" id="W0RKA3"/>
<evidence type="ECO:0000313" key="3">
    <source>
        <dbReference type="Proteomes" id="UP000019151"/>
    </source>
</evidence>
<evidence type="ECO:0000256" key="1">
    <source>
        <dbReference type="SAM" id="MobiDB-lite"/>
    </source>
</evidence>
<keyword evidence="3" id="KW-1185">Reference proteome</keyword>
<dbReference type="KEGG" id="gba:J421_3992"/>
<dbReference type="EMBL" id="CP007128">
    <property type="protein sequence ID" value="AHG91529.1"/>
    <property type="molecule type" value="Genomic_DNA"/>
</dbReference>
<accession>W0RKA3</accession>
<protein>
    <submittedName>
        <fullName evidence="2">Proteophosphoglycan ppg4</fullName>
    </submittedName>
</protein>
<feature type="compositionally biased region" description="Basic and acidic residues" evidence="1">
    <location>
        <begin position="401"/>
        <end position="419"/>
    </location>
</feature>
<feature type="region of interest" description="Disordered" evidence="1">
    <location>
        <begin position="401"/>
        <end position="436"/>
    </location>
</feature>
<name>W0RKA3_9BACT</name>
<feature type="region of interest" description="Disordered" evidence="1">
    <location>
        <begin position="33"/>
        <end position="104"/>
    </location>
</feature>
<sequence length="436" mass="50576">MPRPRVRALDGAADRAHDRRDVLVLLLQPRRRGLAQRRAHEQAREPRRAVAPEVGRLRRGEIRAQQRDRGRRIDDERHERHRRRPSVRGPRELRARRPAAASHARWHRCVGRRVARRVARRERVRVGGRVVGNRVGRVGVEREHALRHIRPQPLVARQQRRRAGDRVALPVAAVAARTLEHAPLAVVAAAHGEALLHAVRDEPLLHHHEHVAAVRRRRCDCRPRRVGRRVGRRVDRVRHDTAGERARDAERDGGVVRVTRRREHRARHDAQHRARRRVHRQAIRVVLLQQRPEPPRLDGRVGDRAAAEPRQQPVVVHEQPLVVPRRVRQGEVVRRERQRTAARALRVAIVGQRRSALERGSALVELAGVVRGRAGEQVAEQAVARPAALLARRRLQRRLEPPRRERLAQPLLRRREPIRPRHRRARRLPHERRAAA</sequence>
<gene>
    <name evidence="2" type="ORF">J421_3992</name>
</gene>
<proteinExistence type="predicted"/>